<accession>A0AAW7KEG3</accession>
<dbReference type="Proteomes" id="UP001173174">
    <property type="component" value="Unassembled WGS sequence"/>
</dbReference>
<protein>
    <submittedName>
        <fullName evidence="1">Sce7726 family protein</fullName>
    </submittedName>
</protein>
<evidence type="ECO:0000313" key="2">
    <source>
        <dbReference type="Proteomes" id="UP001173174"/>
    </source>
</evidence>
<comment type="caution">
    <text evidence="1">The sequence shown here is derived from an EMBL/GenBank/DDBJ whole genome shotgun (WGS) entry which is preliminary data.</text>
</comment>
<gene>
    <name evidence="1" type="ORF">P0E79_15770</name>
</gene>
<dbReference type="AlphaFoldDB" id="A0AAW7KEG3"/>
<organism evidence="1 2">
    <name type="scientific">Enterococcus faecalis</name>
    <name type="common">Streptococcus faecalis</name>
    <dbReference type="NCBI Taxonomy" id="1351"/>
    <lineage>
        <taxon>Bacteria</taxon>
        <taxon>Bacillati</taxon>
        <taxon>Bacillota</taxon>
        <taxon>Bacilli</taxon>
        <taxon>Lactobacillales</taxon>
        <taxon>Enterococcaceae</taxon>
        <taxon>Enterococcus</taxon>
    </lineage>
</organism>
<dbReference type="EMBL" id="JAREWH010000060">
    <property type="protein sequence ID" value="MDN3193925.1"/>
    <property type="molecule type" value="Genomic_DNA"/>
</dbReference>
<name>A0AAW7KEG3_ENTFL</name>
<dbReference type="InterPro" id="IPR047729">
    <property type="entry name" value="Sce7726-like"/>
</dbReference>
<proteinExistence type="predicted"/>
<sequence>MRLDDKDIRRVIIERLQSYKNCQVYEEVTVPSGKARADLVAINGHVTAYEIKSDFDSLKRLSSQITEYDLNFERNYVVVGEKYVESVAYIVPKYWGIILVSGEELNALKIRFIRKARLNPNISFSNFMSLLSSNQIKFLAKQLSVFTKEYSKTEIQKMFKQDLVEKIDSTISMTAKNNLKKRIRENLKKEAF</sequence>
<reference evidence="1" key="2">
    <citation type="submission" date="2023-03" db="EMBL/GenBank/DDBJ databases">
        <authorList>
            <person name="Zajac M."/>
            <person name="Kwit R."/>
            <person name="Wasyl D."/>
        </authorList>
    </citation>
    <scope>NUCLEOTIDE SEQUENCE</scope>
    <source>
        <strain evidence="1">691B_2</strain>
    </source>
</reference>
<dbReference type="RefSeq" id="WP_002370953.1">
    <property type="nucleotide sequence ID" value="NZ_AP026721.1"/>
</dbReference>
<evidence type="ECO:0000313" key="1">
    <source>
        <dbReference type="EMBL" id="MDN3193925.1"/>
    </source>
</evidence>
<dbReference type="NCBIfam" id="NF033832">
    <property type="entry name" value="sce7726_fam"/>
    <property type="match status" value="1"/>
</dbReference>
<reference evidence="1" key="1">
    <citation type="journal article" date="2023" name="Pathogens">
        <title>Prevalence of Enterococcus spp. and the Whole-Genome Characteristics of Enterococcus faecium and Enterococcus faecalis Strains Isolated from Free-Living Birds in Poland.</title>
        <authorList>
            <person name="Kwit R."/>
            <person name="Zajac M."/>
            <person name="Smialowska-Weglinska A."/>
            <person name="Skarzynska M."/>
            <person name="Bomba A."/>
            <person name="Lalak A."/>
            <person name="Skrzypiec E."/>
            <person name="Wojdat D."/>
            <person name="Koza W."/>
            <person name="Mikos-Wojewoda E."/>
            <person name="Pasim P."/>
            <person name="Skora M."/>
            <person name="Polak M."/>
            <person name="Wiacek J."/>
            <person name="Wasyl D."/>
        </authorList>
    </citation>
    <scope>NUCLEOTIDE SEQUENCE</scope>
    <source>
        <strain evidence="1">691B_2</strain>
    </source>
</reference>